<dbReference type="InParanoid" id="A0A2J7PET7"/>
<evidence type="ECO:0000313" key="1">
    <source>
        <dbReference type="EMBL" id="PNF14839.1"/>
    </source>
</evidence>
<organism evidence="1 2">
    <name type="scientific">Cryptotermes secundus</name>
    <dbReference type="NCBI Taxonomy" id="105785"/>
    <lineage>
        <taxon>Eukaryota</taxon>
        <taxon>Metazoa</taxon>
        <taxon>Ecdysozoa</taxon>
        <taxon>Arthropoda</taxon>
        <taxon>Hexapoda</taxon>
        <taxon>Insecta</taxon>
        <taxon>Pterygota</taxon>
        <taxon>Neoptera</taxon>
        <taxon>Polyneoptera</taxon>
        <taxon>Dictyoptera</taxon>
        <taxon>Blattodea</taxon>
        <taxon>Blattoidea</taxon>
        <taxon>Termitoidae</taxon>
        <taxon>Kalotermitidae</taxon>
        <taxon>Cryptotermitinae</taxon>
        <taxon>Cryptotermes</taxon>
    </lineage>
</organism>
<accession>A0A2J7PET7</accession>
<dbReference type="AlphaFoldDB" id="A0A2J7PET7"/>
<proteinExistence type="predicted"/>
<name>A0A2J7PET7_9NEOP</name>
<comment type="caution">
    <text evidence="1">The sequence shown here is derived from an EMBL/GenBank/DDBJ whole genome shotgun (WGS) entry which is preliminary data.</text>
</comment>
<gene>
    <name evidence="1" type="ORF">B7P43_G05363</name>
</gene>
<sequence length="106" mass="11654">MVGIVRHWSWDSLVGIVTGYGLDGRVLFPAGTEICLYCIESRRALGPIHPPVQIGLPSGLFPSGFPTNILYAFLFSTIRATCPAQLILIIHGEEYKLWSSSLCSFL</sequence>
<keyword evidence="2" id="KW-1185">Reference proteome</keyword>
<dbReference type="Proteomes" id="UP000235965">
    <property type="component" value="Unassembled WGS sequence"/>
</dbReference>
<evidence type="ECO:0000313" key="2">
    <source>
        <dbReference type="Proteomes" id="UP000235965"/>
    </source>
</evidence>
<reference evidence="1 2" key="1">
    <citation type="submission" date="2017-12" db="EMBL/GenBank/DDBJ databases">
        <title>Hemimetabolous genomes reveal molecular basis of termite eusociality.</title>
        <authorList>
            <person name="Harrison M.C."/>
            <person name="Jongepier E."/>
            <person name="Robertson H.M."/>
            <person name="Arning N."/>
            <person name="Bitard-Feildel T."/>
            <person name="Chao H."/>
            <person name="Childers C.P."/>
            <person name="Dinh H."/>
            <person name="Doddapaneni H."/>
            <person name="Dugan S."/>
            <person name="Gowin J."/>
            <person name="Greiner C."/>
            <person name="Han Y."/>
            <person name="Hu H."/>
            <person name="Hughes D.S.T."/>
            <person name="Huylmans A.-K."/>
            <person name="Kemena C."/>
            <person name="Kremer L.P.M."/>
            <person name="Lee S.L."/>
            <person name="Lopez-Ezquerra A."/>
            <person name="Mallet L."/>
            <person name="Monroy-Kuhn J.M."/>
            <person name="Moser A."/>
            <person name="Murali S.C."/>
            <person name="Muzny D.M."/>
            <person name="Otani S."/>
            <person name="Piulachs M.-D."/>
            <person name="Poelchau M."/>
            <person name="Qu J."/>
            <person name="Schaub F."/>
            <person name="Wada-Katsumata A."/>
            <person name="Worley K.C."/>
            <person name="Xie Q."/>
            <person name="Ylla G."/>
            <person name="Poulsen M."/>
            <person name="Gibbs R.A."/>
            <person name="Schal C."/>
            <person name="Richards S."/>
            <person name="Belles X."/>
            <person name="Korb J."/>
            <person name="Bornberg-Bauer E."/>
        </authorList>
    </citation>
    <scope>NUCLEOTIDE SEQUENCE [LARGE SCALE GENOMIC DNA]</scope>
    <source>
        <tissue evidence="1">Whole body</tissue>
    </source>
</reference>
<dbReference type="EMBL" id="NEVH01026088">
    <property type="protein sequence ID" value="PNF14839.1"/>
    <property type="molecule type" value="Genomic_DNA"/>
</dbReference>
<protein>
    <submittedName>
        <fullName evidence="1">Uncharacterized protein</fullName>
    </submittedName>
</protein>